<keyword evidence="2" id="KW-1133">Transmembrane helix</keyword>
<keyword evidence="2" id="KW-0472">Membrane</keyword>
<dbReference type="EMBL" id="RHFK02000015">
    <property type="protein sequence ID" value="TWW64586.1"/>
    <property type="molecule type" value="Genomic_DNA"/>
</dbReference>
<dbReference type="PROSITE" id="PS51159">
    <property type="entry name" value="CBM21"/>
    <property type="match status" value="1"/>
</dbReference>
<feature type="region of interest" description="Disordered" evidence="1">
    <location>
        <begin position="21"/>
        <end position="54"/>
    </location>
</feature>
<dbReference type="GO" id="GO:2001069">
    <property type="term" value="F:glycogen binding"/>
    <property type="evidence" value="ECO:0007669"/>
    <property type="project" value="TreeGrafter"/>
</dbReference>
<feature type="compositionally biased region" description="Polar residues" evidence="1">
    <location>
        <begin position="616"/>
        <end position="627"/>
    </location>
</feature>
<feature type="region of interest" description="Disordered" evidence="1">
    <location>
        <begin position="968"/>
        <end position="1013"/>
    </location>
</feature>
<feature type="compositionally biased region" description="Basic and acidic residues" evidence="1">
    <location>
        <begin position="518"/>
        <end position="530"/>
    </location>
</feature>
<sequence>MEALCIQPWEKDGAIMEKDLEEQAVEALSPVDSATDEDEDEDEEPEPPPVPRRKVSFADAFGLNLVSVKEFDNADSTEAYENPPAGRELSQSLEEFSMSCLFTLPSSREELDQKLREQTVELESIQLLPGTTTVRGNIRVVNLCYTKFVHVRMSLDRWVTHFDLLANYVPGSSDLTTDRFAFTYTLVPPLEAEGTRLELCLRYETPLGTFWANNKGMNYVLFFSKKAPVNGPQVQEEGKSKRSCLRASRRPSAEGKAAEPSKTPTGFVEVARKAEKDREAAEKAKLQFLSYQKSLVESVKSRRRETRLACVQDFMSQQRHHFPKVQSQEVDRPLPNMWNGPGGLLDKGQTSPRVLTYHEIPLLTLDWNSAKTCTWGSAQADDLCNGRANTSVEASAYSRGGTPCRDTRGNLPNVKGESSDIKASVCDVWQAFLNGSSCGEHSGVLESEWLQTATSLSPLNNPKTASKHSCQLPGLVLNPQPEGACVSSPGDDRSETKFQTDTWQEFGLKGAKHVSKGPADRSDESQKIMHEQAGGGRIERMGEESCTPLTADLEPSSGGSESTEMPETLESKTTSIIDKISRKNESLFSRPMVSRTDEICPIRADSLQRTQVIASTVKSEGSTNESAVTGAAVEMDDGPSQEQGSLTGEGLEIIQQSDERQQHGGEALQLHRGGRNMLPEATQKEEEDSQTGTEGRCPTSDGTTKDQQEVNPVTQERRTVVSQERHKVPQDDGETIGLLPNLNTADVEGRRWLLSQDNMESQEDMSNNTIPKETYTLRQPETSGRMEDGVNLRATITELKIEEQEELRGKAGVPQGEDEDRLTQLEEGELSAEAVSTSSAEYKGTKDTVALNVTESELKKAVIEKFGEDLFWAIWEEVFKTSRKDLSVDGKVDDLDNLPTATQAVLRKGLSSGVFSLTELHPLPSWHLERPLPQEITSTQQIYPPAEPQTSLGLSALLCGGLVLTAAENGRSPTDSSERATSRQESRPQVREEQEVAFRDSFSPTEPLPSEKLKQPDSLTWWSVFYLLSHVTRLSVFSGFAVGLFFYFFLCDFPAFFALYMFSLCCWFYKWKRGETANTEEMLGWPDPCVKTGEML</sequence>
<feature type="compositionally biased region" description="Acidic residues" evidence="1">
    <location>
        <begin position="34"/>
        <end position="46"/>
    </location>
</feature>
<name>A0A5C6NBS0_9TELE</name>
<feature type="region of interest" description="Disordered" evidence="1">
    <location>
        <begin position="659"/>
        <end position="740"/>
    </location>
</feature>
<proteinExistence type="predicted"/>
<evidence type="ECO:0000313" key="4">
    <source>
        <dbReference type="EMBL" id="TWW64586.1"/>
    </source>
</evidence>
<feature type="domain" description="CBM21" evidence="3">
    <location>
        <begin position="112"/>
        <end position="222"/>
    </location>
</feature>
<evidence type="ECO:0000256" key="1">
    <source>
        <dbReference type="SAM" id="MobiDB-lite"/>
    </source>
</evidence>
<keyword evidence="5" id="KW-1185">Reference proteome</keyword>
<feature type="compositionally biased region" description="Basic and acidic residues" evidence="1">
    <location>
        <begin position="715"/>
        <end position="730"/>
    </location>
</feature>
<dbReference type="PANTHER" id="PTHR12307">
    <property type="entry name" value="PROTEIN PHOSPHATASE 1 REGULATORY SUBUNIT"/>
    <property type="match status" value="1"/>
</dbReference>
<dbReference type="InterPro" id="IPR050782">
    <property type="entry name" value="PP1_regulatory_subunit_3"/>
</dbReference>
<protein>
    <submittedName>
        <fullName evidence="4">Protein phosphatase 1 regulatory subunit 3A</fullName>
    </submittedName>
</protein>
<feature type="region of interest" description="Disordered" evidence="1">
    <location>
        <begin position="548"/>
        <end position="571"/>
    </location>
</feature>
<dbReference type="InterPro" id="IPR005036">
    <property type="entry name" value="CBM21_dom"/>
</dbReference>
<keyword evidence="2" id="KW-0812">Transmembrane</keyword>
<accession>A0A5C6NBS0</accession>
<dbReference type="GO" id="GO:0005979">
    <property type="term" value="P:regulation of glycogen biosynthetic process"/>
    <property type="evidence" value="ECO:0007669"/>
    <property type="project" value="TreeGrafter"/>
</dbReference>
<feature type="compositionally biased region" description="Basic and acidic residues" evidence="1">
    <location>
        <begin position="976"/>
        <end position="998"/>
    </location>
</feature>
<reference evidence="4 5" key="1">
    <citation type="submission" date="2019-04" db="EMBL/GenBank/DDBJ databases">
        <title>Chromosome genome assembly for Takifugu flavidus.</title>
        <authorList>
            <person name="Xiao S."/>
        </authorList>
    </citation>
    <scope>NUCLEOTIDE SEQUENCE [LARGE SCALE GENOMIC DNA]</scope>
    <source>
        <strain evidence="4">HTHZ2018</strain>
        <tissue evidence="4">Muscle</tissue>
    </source>
</reference>
<feature type="region of interest" description="Disordered" evidence="1">
    <location>
        <begin position="510"/>
        <end position="536"/>
    </location>
</feature>
<dbReference type="Gene3D" id="2.60.40.2440">
    <property type="entry name" value="Carbohydrate binding type-21 domain"/>
    <property type="match status" value="1"/>
</dbReference>
<gene>
    <name evidence="4" type="ORF">D4764_22G0002330</name>
</gene>
<dbReference type="GO" id="GO:0000164">
    <property type="term" value="C:protein phosphatase type 1 complex"/>
    <property type="evidence" value="ECO:0007669"/>
    <property type="project" value="TreeGrafter"/>
</dbReference>
<evidence type="ECO:0000259" key="3">
    <source>
        <dbReference type="PROSITE" id="PS51159"/>
    </source>
</evidence>
<comment type="caution">
    <text evidence="4">The sequence shown here is derived from an EMBL/GenBank/DDBJ whole genome shotgun (WGS) entry which is preliminary data.</text>
</comment>
<feature type="region of interest" description="Disordered" evidence="1">
    <location>
        <begin position="230"/>
        <end position="265"/>
    </location>
</feature>
<evidence type="ECO:0000256" key="2">
    <source>
        <dbReference type="SAM" id="Phobius"/>
    </source>
</evidence>
<feature type="compositionally biased region" description="Polar residues" evidence="1">
    <location>
        <begin position="557"/>
        <end position="571"/>
    </location>
</feature>
<dbReference type="AlphaFoldDB" id="A0A5C6NBS0"/>
<feature type="region of interest" description="Disordered" evidence="1">
    <location>
        <begin position="616"/>
        <end position="646"/>
    </location>
</feature>
<evidence type="ECO:0000313" key="5">
    <source>
        <dbReference type="Proteomes" id="UP000324091"/>
    </source>
</evidence>
<dbReference type="GO" id="GO:0008157">
    <property type="term" value="F:protein phosphatase 1 binding"/>
    <property type="evidence" value="ECO:0007669"/>
    <property type="project" value="TreeGrafter"/>
</dbReference>
<organism evidence="4 5">
    <name type="scientific">Takifugu flavidus</name>
    <name type="common">sansaifugu</name>
    <dbReference type="NCBI Taxonomy" id="433684"/>
    <lineage>
        <taxon>Eukaryota</taxon>
        <taxon>Metazoa</taxon>
        <taxon>Chordata</taxon>
        <taxon>Craniata</taxon>
        <taxon>Vertebrata</taxon>
        <taxon>Euteleostomi</taxon>
        <taxon>Actinopterygii</taxon>
        <taxon>Neopterygii</taxon>
        <taxon>Teleostei</taxon>
        <taxon>Neoteleostei</taxon>
        <taxon>Acanthomorphata</taxon>
        <taxon>Eupercaria</taxon>
        <taxon>Tetraodontiformes</taxon>
        <taxon>Tetradontoidea</taxon>
        <taxon>Tetraodontidae</taxon>
        <taxon>Takifugu</taxon>
    </lineage>
</organism>
<dbReference type="Proteomes" id="UP000324091">
    <property type="component" value="Chromosome 22"/>
</dbReference>
<feature type="transmembrane region" description="Helical" evidence="2">
    <location>
        <begin position="1044"/>
        <end position="1069"/>
    </location>
</feature>
<dbReference type="InterPro" id="IPR038175">
    <property type="entry name" value="CBM21_dom_sf"/>
</dbReference>
<dbReference type="PANTHER" id="PTHR12307:SF2">
    <property type="entry name" value="PROTEIN PHOSPHATASE 1 REGULATORY SUBUNIT 3A"/>
    <property type="match status" value="1"/>
</dbReference>
<dbReference type="Pfam" id="PF03370">
    <property type="entry name" value="CBM_21"/>
    <property type="match status" value="1"/>
</dbReference>